<keyword evidence="1" id="KW-0378">Hydrolase</keyword>
<evidence type="ECO:0000259" key="2">
    <source>
        <dbReference type="Pfam" id="PF07859"/>
    </source>
</evidence>
<evidence type="ECO:0000256" key="1">
    <source>
        <dbReference type="ARBA" id="ARBA00022801"/>
    </source>
</evidence>
<dbReference type="PANTHER" id="PTHR48081:SF8">
    <property type="entry name" value="ALPHA_BETA HYDROLASE FOLD-3 DOMAIN-CONTAINING PROTEIN-RELATED"/>
    <property type="match status" value="1"/>
</dbReference>
<dbReference type="AlphaFoldDB" id="A0A9P4PG67"/>
<protein>
    <recommendedName>
        <fullName evidence="2">Alpha/beta hydrolase fold-3 domain-containing protein</fullName>
    </recommendedName>
</protein>
<reference evidence="3" key="1">
    <citation type="journal article" date="2020" name="Stud. Mycol.">
        <title>101 Dothideomycetes genomes: a test case for predicting lifestyles and emergence of pathogens.</title>
        <authorList>
            <person name="Haridas S."/>
            <person name="Albert R."/>
            <person name="Binder M."/>
            <person name="Bloem J."/>
            <person name="Labutti K."/>
            <person name="Salamov A."/>
            <person name="Andreopoulos B."/>
            <person name="Baker S."/>
            <person name="Barry K."/>
            <person name="Bills G."/>
            <person name="Bluhm B."/>
            <person name="Cannon C."/>
            <person name="Castanera R."/>
            <person name="Culley D."/>
            <person name="Daum C."/>
            <person name="Ezra D."/>
            <person name="Gonzalez J."/>
            <person name="Henrissat B."/>
            <person name="Kuo A."/>
            <person name="Liang C."/>
            <person name="Lipzen A."/>
            <person name="Lutzoni F."/>
            <person name="Magnuson J."/>
            <person name="Mondo S."/>
            <person name="Nolan M."/>
            <person name="Ohm R."/>
            <person name="Pangilinan J."/>
            <person name="Park H.-J."/>
            <person name="Ramirez L."/>
            <person name="Alfaro M."/>
            <person name="Sun H."/>
            <person name="Tritt A."/>
            <person name="Yoshinaga Y."/>
            <person name="Zwiers L.-H."/>
            <person name="Turgeon B."/>
            <person name="Goodwin S."/>
            <person name="Spatafora J."/>
            <person name="Crous P."/>
            <person name="Grigoriev I."/>
        </authorList>
    </citation>
    <scope>NUCLEOTIDE SEQUENCE</scope>
    <source>
        <strain evidence="3">CBS 690.94</strain>
    </source>
</reference>
<feature type="domain" description="Alpha/beta hydrolase fold-3" evidence="2">
    <location>
        <begin position="95"/>
        <end position="306"/>
    </location>
</feature>
<keyword evidence="4" id="KW-1185">Reference proteome</keyword>
<dbReference type="GO" id="GO:0016787">
    <property type="term" value="F:hydrolase activity"/>
    <property type="evidence" value="ECO:0007669"/>
    <property type="project" value="UniProtKB-KW"/>
</dbReference>
<gene>
    <name evidence="3" type="ORF">P171DRAFT_464181</name>
</gene>
<sequence>MSSITATPPSQFDPEYLQWLMSVFPPGATLPSFNTVPEMRPSTEGMIRALYATFPAQPSITQTTHTVTSADGTPIEVLRFSPPHPAGAQEATPAILHFHGGGHVANNVSMFAPALAELASLTSIPVFSVEYRLAPEHPFPAALEDGYAALTWLSTSAPSLGIDPSRIAVMGESSGGGLAAGLALMARDRAFAPRVKKMLLVYPMLDDRSITLNPAWNPEDRTVKMLTMCWGAYLPAHLKAGDPEAKVSPYAAPGRAEDLAGLPEALVEVGTLDELRDESVRFAGRLGEVQGAKVELRVWEGVPHGFDAAREIGVSKRAVEGRVAFLKGL</sequence>
<evidence type="ECO:0000313" key="3">
    <source>
        <dbReference type="EMBL" id="KAF2443430.1"/>
    </source>
</evidence>
<evidence type="ECO:0000313" key="4">
    <source>
        <dbReference type="Proteomes" id="UP000799764"/>
    </source>
</evidence>
<dbReference type="InterPro" id="IPR013094">
    <property type="entry name" value="AB_hydrolase_3"/>
</dbReference>
<dbReference type="Pfam" id="PF07859">
    <property type="entry name" value="Abhydrolase_3"/>
    <property type="match status" value="1"/>
</dbReference>
<dbReference type="InterPro" id="IPR050300">
    <property type="entry name" value="GDXG_lipolytic_enzyme"/>
</dbReference>
<accession>A0A9P4PG67</accession>
<dbReference type="Gene3D" id="3.40.50.1820">
    <property type="entry name" value="alpha/beta hydrolase"/>
    <property type="match status" value="1"/>
</dbReference>
<name>A0A9P4PG67_9PLEO</name>
<organism evidence="3 4">
    <name type="scientific">Karstenula rhodostoma CBS 690.94</name>
    <dbReference type="NCBI Taxonomy" id="1392251"/>
    <lineage>
        <taxon>Eukaryota</taxon>
        <taxon>Fungi</taxon>
        <taxon>Dikarya</taxon>
        <taxon>Ascomycota</taxon>
        <taxon>Pezizomycotina</taxon>
        <taxon>Dothideomycetes</taxon>
        <taxon>Pleosporomycetidae</taxon>
        <taxon>Pleosporales</taxon>
        <taxon>Massarineae</taxon>
        <taxon>Didymosphaeriaceae</taxon>
        <taxon>Karstenula</taxon>
    </lineage>
</organism>
<dbReference type="InterPro" id="IPR029058">
    <property type="entry name" value="AB_hydrolase_fold"/>
</dbReference>
<comment type="caution">
    <text evidence="3">The sequence shown here is derived from an EMBL/GenBank/DDBJ whole genome shotgun (WGS) entry which is preliminary data.</text>
</comment>
<dbReference type="Proteomes" id="UP000799764">
    <property type="component" value="Unassembled WGS sequence"/>
</dbReference>
<dbReference type="PANTHER" id="PTHR48081">
    <property type="entry name" value="AB HYDROLASE SUPERFAMILY PROTEIN C4A8.06C"/>
    <property type="match status" value="1"/>
</dbReference>
<dbReference type="EMBL" id="MU001502">
    <property type="protein sequence ID" value="KAF2443430.1"/>
    <property type="molecule type" value="Genomic_DNA"/>
</dbReference>
<dbReference type="OrthoDB" id="433474at2759"/>
<proteinExistence type="predicted"/>
<dbReference type="SUPFAM" id="SSF53474">
    <property type="entry name" value="alpha/beta-Hydrolases"/>
    <property type="match status" value="1"/>
</dbReference>